<accession>A0A8J7GFZ1</accession>
<evidence type="ECO:0000259" key="4">
    <source>
        <dbReference type="PROSITE" id="PS50932"/>
    </source>
</evidence>
<dbReference type="AlphaFoldDB" id="A0A8J7GFZ1"/>
<dbReference type="PANTHER" id="PTHR30146:SF153">
    <property type="entry name" value="LACTOSE OPERON REPRESSOR"/>
    <property type="match status" value="1"/>
</dbReference>
<protein>
    <submittedName>
        <fullName evidence="5">LacI family transcriptional regulator</fullName>
    </submittedName>
</protein>
<dbReference type="Gene3D" id="1.10.260.40">
    <property type="entry name" value="lambda repressor-like DNA-binding domains"/>
    <property type="match status" value="1"/>
</dbReference>
<dbReference type="PROSITE" id="PS00356">
    <property type="entry name" value="HTH_LACI_1"/>
    <property type="match status" value="1"/>
</dbReference>
<keyword evidence="2" id="KW-0238">DNA-binding</keyword>
<dbReference type="SMART" id="SM00354">
    <property type="entry name" value="HTH_LACI"/>
    <property type="match status" value="1"/>
</dbReference>
<evidence type="ECO:0000256" key="1">
    <source>
        <dbReference type="ARBA" id="ARBA00023015"/>
    </source>
</evidence>
<dbReference type="InterPro" id="IPR046335">
    <property type="entry name" value="LacI/GalR-like_sensor"/>
</dbReference>
<sequence>MTEATKRSTIRDVAAAAGVSVASVSRVLSGKYAVGASTRSRVMKAVKDLDFVVNAHARALNQETPGTVAIVIRSVTTPFLAHVAQGVEQQAALDGQLCLVCTTQGDPDREVAAMNLMREQQARAVILVGGVLVTEEYTSRMIQLAHSLDAAGSRLVMCGRPAPAPDLPVTVVDYDNAGGAYAITSFLLSAGHRSILQIGGEEMNTTATVRVAGFRKALKDWSVPYDAGTMRVAGPMTRAFGYETMRARLAEGVRFTAVFAGNDDVAAGVLLACRHAGVRVPEELSVVGYDDEPIAADLVPALTTVRIPTDELGRAAVRRVLHPNAGIGDSGIIGTHVVVRDSVCPPRTEPELRARRGGSGAL</sequence>
<gene>
    <name evidence="5" type="ORF">IW245_000038</name>
</gene>
<reference evidence="5" key="1">
    <citation type="submission" date="2020-11" db="EMBL/GenBank/DDBJ databases">
        <title>Sequencing the genomes of 1000 actinobacteria strains.</title>
        <authorList>
            <person name="Klenk H.-P."/>
        </authorList>
    </citation>
    <scope>NUCLEOTIDE SEQUENCE</scope>
    <source>
        <strain evidence="5">DSM 45356</strain>
    </source>
</reference>
<evidence type="ECO:0000256" key="3">
    <source>
        <dbReference type="ARBA" id="ARBA00023163"/>
    </source>
</evidence>
<dbReference type="GO" id="GO:0003700">
    <property type="term" value="F:DNA-binding transcription factor activity"/>
    <property type="evidence" value="ECO:0007669"/>
    <property type="project" value="TreeGrafter"/>
</dbReference>
<dbReference type="EMBL" id="JADOUF010000001">
    <property type="protein sequence ID" value="MBG6133844.1"/>
    <property type="molecule type" value="Genomic_DNA"/>
</dbReference>
<keyword evidence="6" id="KW-1185">Reference proteome</keyword>
<dbReference type="CDD" id="cd06267">
    <property type="entry name" value="PBP1_LacI_sugar_binding-like"/>
    <property type="match status" value="1"/>
</dbReference>
<dbReference type="Gene3D" id="3.40.50.2300">
    <property type="match status" value="2"/>
</dbReference>
<dbReference type="GO" id="GO:0000976">
    <property type="term" value="F:transcription cis-regulatory region binding"/>
    <property type="evidence" value="ECO:0007669"/>
    <property type="project" value="TreeGrafter"/>
</dbReference>
<feature type="domain" description="HTH lacI-type" evidence="4">
    <location>
        <begin position="8"/>
        <end position="62"/>
    </location>
</feature>
<evidence type="ECO:0000256" key="2">
    <source>
        <dbReference type="ARBA" id="ARBA00023125"/>
    </source>
</evidence>
<dbReference type="PROSITE" id="PS50932">
    <property type="entry name" value="HTH_LACI_2"/>
    <property type="match status" value="1"/>
</dbReference>
<dbReference type="InterPro" id="IPR028082">
    <property type="entry name" value="Peripla_BP_I"/>
</dbReference>
<comment type="caution">
    <text evidence="5">The sequence shown here is derived from an EMBL/GenBank/DDBJ whole genome shotgun (WGS) entry which is preliminary data.</text>
</comment>
<dbReference type="InterPro" id="IPR010982">
    <property type="entry name" value="Lambda_DNA-bd_dom_sf"/>
</dbReference>
<organism evidence="5 6">
    <name type="scientific">Longispora fulva</name>
    <dbReference type="NCBI Taxonomy" id="619741"/>
    <lineage>
        <taxon>Bacteria</taxon>
        <taxon>Bacillati</taxon>
        <taxon>Actinomycetota</taxon>
        <taxon>Actinomycetes</taxon>
        <taxon>Micromonosporales</taxon>
        <taxon>Micromonosporaceae</taxon>
        <taxon>Longispora</taxon>
    </lineage>
</organism>
<keyword evidence="3" id="KW-0804">Transcription</keyword>
<proteinExistence type="predicted"/>
<dbReference type="Pfam" id="PF13377">
    <property type="entry name" value="Peripla_BP_3"/>
    <property type="match status" value="1"/>
</dbReference>
<evidence type="ECO:0000313" key="6">
    <source>
        <dbReference type="Proteomes" id="UP000622552"/>
    </source>
</evidence>
<keyword evidence="1" id="KW-0805">Transcription regulation</keyword>
<dbReference type="PANTHER" id="PTHR30146">
    <property type="entry name" value="LACI-RELATED TRANSCRIPTIONAL REPRESSOR"/>
    <property type="match status" value="1"/>
</dbReference>
<dbReference type="SUPFAM" id="SSF53822">
    <property type="entry name" value="Periplasmic binding protein-like I"/>
    <property type="match status" value="1"/>
</dbReference>
<dbReference type="Proteomes" id="UP000622552">
    <property type="component" value="Unassembled WGS sequence"/>
</dbReference>
<dbReference type="Pfam" id="PF00356">
    <property type="entry name" value="LacI"/>
    <property type="match status" value="1"/>
</dbReference>
<evidence type="ECO:0000313" key="5">
    <source>
        <dbReference type="EMBL" id="MBG6133844.1"/>
    </source>
</evidence>
<dbReference type="SUPFAM" id="SSF47413">
    <property type="entry name" value="lambda repressor-like DNA-binding domains"/>
    <property type="match status" value="1"/>
</dbReference>
<name>A0A8J7GFZ1_9ACTN</name>
<dbReference type="RefSeq" id="WP_197001157.1">
    <property type="nucleotide sequence ID" value="NZ_BONS01000032.1"/>
</dbReference>
<dbReference type="InterPro" id="IPR000843">
    <property type="entry name" value="HTH_LacI"/>
</dbReference>